<keyword evidence="2" id="KW-1185">Reference proteome</keyword>
<gene>
    <name evidence="1" type="ORF">DPEC_G00357540</name>
</gene>
<dbReference type="Proteomes" id="UP001157502">
    <property type="component" value="Chromosome 37"/>
</dbReference>
<name>A0ACC2F045_DALPE</name>
<organism evidence="1 2">
    <name type="scientific">Dallia pectoralis</name>
    <name type="common">Alaska blackfish</name>
    <dbReference type="NCBI Taxonomy" id="75939"/>
    <lineage>
        <taxon>Eukaryota</taxon>
        <taxon>Metazoa</taxon>
        <taxon>Chordata</taxon>
        <taxon>Craniata</taxon>
        <taxon>Vertebrata</taxon>
        <taxon>Euteleostomi</taxon>
        <taxon>Actinopterygii</taxon>
        <taxon>Neopterygii</taxon>
        <taxon>Teleostei</taxon>
        <taxon>Protacanthopterygii</taxon>
        <taxon>Esociformes</taxon>
        <taxon>Umbridae</taxon>
        <taxon>Dallia</taxon>
    </lineage>
</organism>
<accession>A0ACC2F045</accession>
<sequence length="421" mass="48004">MGCSRWTLGFNLGHLKAQSKLSVFFTMIIIFTYLFYSLTGYCDSIPVYDQPTGYPNKINYRPELSHLRQSDAHERTQLVGLDRVHSPQPNDDTEQGPGNMSSADNFGSKKFPQTIIIGVKKGGTRALLEFLRVHPDVRAVGAEPHFFDRFYDKGLEWYRSALGECLLTVIQGGTNHKPATGCWVPEAHQCARATKAVPFGPNRQKGSYGVHEIQYQDLMPRTLEGQITMEKTPSYFVTKEAPLRLFQLSRDTKLIVVVRDPVTRAVSDYTQTLSKQPGLPSFQSLAFRNSTARLIDTSWSAVRIGIYAKHLENWLQYFPLSRFLFVSGERLVTDPAGEMARVQDFLGLKRVVTDKHFYFNQTKGFPCLKKPEGSSRPRCLGKSKGRPHPQISPEVLLRLREFYRPFNMKFYQMTGHDFGWD</sequence>
<reference evidence="1" key="1">
    <citation type="submission" date="2021-05" db="EMBL/GenBank/DDBJ databases">
        <authorList>
            <person name="Pan Q."/>
            <person name="Jouanno E."/>
            <person name="Zahm M."/>
            <person name="Klopp C."/>
            <person name="Cabau C."/>
            <person name="Louis A."/>
            <person name="Berthelot C."/>
            <person name="Parey E."/>
            <person name="Roest Crollius H."/>
            <person name="Montfort J."/>
            <person name="Robinson-Rechavi M."/>
            <person name="Bouchez O."/>
            <person name="Lampietro C."/>
            <person name="Lopez Roques C."/>
            <person name="Donnadieu C."/>
            <person name="Postlethwait J."/>
            <person name="Bobe J."/>
            <person name="Dillon D."/>
            <person name="Chandos A."/>
            <person name="von Hippel F."/>
            <person name="Guiguen Y."/>
        </authorList>
    </citation>
    <scope>NUCLEOTIDE SEQUENCE</scope>
    <source>
        <strain evidence="1">YG-Jan2019</strain>
    </source>
</reference>
<comment type="caution">
    <text evidence="1">The sequence shown here is derived from an EMBL/GenBank/DDBJ whole genome shotgun (WGS) entry which is preliminary data.</text>
</comment>
<evidence type="ECO:0000313" key="2">
    <source>
        <dbReference type="Proteomes" id="UP001157502"/>
    </source>
</evidence>
<evidence type="ECO:0000313" key="1">
    <source>
        <dbReference type="EMBL" id="KAJ7984707.1"/>
    </source>
</evidence>
<dbReference type="EMBL" id="CM055764">
    <property type="protein sequence ID" value="KAJ7984707.1"/>
    <property type="molecule type" value="Genomic_DNA"/>
</dbReference>
<protein>
    <submittedName>
        <fullName evidence="1">Uncharacterized protein</fullName>
    </submittedName>
</protein>
<proteinExistence type="predicted"/>